<dbReference type="EMBL" id="QTSX02000901">
    <property type="protein sequence ID" value="KAJ9083950.1"/>
    <property type="molecule type" value="Genomic_DNA"/>
</dbReference>
<name>A0ACC2UA79_9FUNG</name>
<organism evidence="1 2">
    <name type="scientific">Entomophthora muscae</name>
    <dbReference type="NCBI Taxonomy" id="34485"/>
    <lineage>
        <taxon>Eukaryota</taxon>
        <taxon>Fungi</taxon>
        <taxon>Fungi incertae sedis</taxon>
        <taxon>Zoopagomycota</taxon>
        <taxon>Entomophthoromycotina</taxon>
        <taxon>Entomophthoromycetes</taxon>
        <taxon>Entomophthorales</taxon>
        <taxon>Entomophthoraceae</taxon>
        <taxon>Entomophthora</taxon>
    </lineage>
</organism>
<protein>
    <submittedName>
        <fullName evidence="1">Uncharacterized protein</fullName>
    </submittedName>
</protein>
<accession>A0ACC2UA79</accession>
<evidence type="ECO:0000313" key="2">
    <source>
        <dbReference type="Proteomes" id="UP001165960"/>
    </source>
</evidence>
<evidence type="ECO:0000313" key="1">
    <source>
        <dbReference type="EMBL" id="KAJ9083950.1"/>
    </source>
</evidence>
<dbReference type="Proteomes" id="UP001165960">
    <property type="component" value="Unassembled WGS sequence"/>
</dbReference>
<gene>
    <name evidence="1" type="ORF">DSO57_1029221</name>
</gene>
<keyword evidence="2" id="KW-1185">Reference proteome</keyword>
<reference evidence="1" key="1">
    <citation type="submission" date="2022-04" db="EMBL/GenBank/DDBJ databases">
        <title>Genome of the entomopathogenic fungus Entomophthora muscae.</title>
        <authorList>
            <person name="Elya C."/>
            <person name="Lovett B.R."/>
            <person name="Lee E."/>
            <person name="Macias A.M."/>
            <person name="Hajek A.E."/>
            <person name="De Bivort B.L."/>
            <person name="Kasson M.T."/>
            <person name="De Fine Licht H.H."/>
            <person name="Stajich J.E."/>
        </authorList>
    </citation>
    <scope>NUCLEOTIDE SEQUENCE</scope>
    <source>
        <strain evidence="1">Berkeley</strain>
    </source>
</reference>
<proteinExistence type="predicted"/>
<sequence length="258" mass="29192">MEGSSTTIKTIQGRGHQASVYPANHADIHLADDVFFNIRDTVQERCPHTFNDLYLGVLDYDPLFGQQMMADLFFQMIFNVNKDSQLCKDKCISPQATAFYQPIKPMTYKEYNKLYMATITVNPFSSPPQHQPQPVSLHLIQDLTSQHHLDTFFLAVFCIIDITLPLPKKLLATKFSPVSHAGEGEALLDTSYETYISDGNQEEDKEPEFYRTDEGQLVLKKVAAFYNTVPMPCKPVTNQDTSSSEPTKPSKKCIPDIK</sequence>
<comment type="caution">
    <text evidence="1">The sequence shown here is derived from an EMBL/GenBank/DDBJ whole genome shotgun (WGS) entry which is preliminary data.</text>
</comment>